<dbReference type="AlphaFoldDB" id="A0A549SRJ4"/>
<reference evidence="2 3" key="1">
    <citation type="submission" date="2019-07" db="EMBL/GenBank/DDBJ databases">
        <title>Ln-dependent methylotrophs.</title>
        <authorList>
            <person name="Tani A."/>
        </authorList>
    </citation>
    <scope>NUCLEOTIDE SEQUENCE [LARGE SCALE GENOMIC DNA]</scope>
    <source>
        <strain evidence="2 3">SM12</strain>
    </source>
</reference>
<feature type="domain" description="PPM-type phosphatase" evidence="1">
    <location>
        <begin position="18"/>
        <end position="229"/>
    </location>
</feature>
<protein>
    <submittedName>
        <fullName evidence="2">Protein phosphatase 2C domain-containing protein</fullName>
    </submittedName>
</protein>
<proteinExistence type="predicted"/>
<evidence type="ECO:0000313" key="3">
    <source>
        <dbReference type="Proteomes" id="UP000316801"/>
    </source>
</evidence>
<evidence type="ECO:0000313" key="2">
    <source>
        <dbReference type="EMBL" id="TRL32256.1"/>
    </source>
</evidence>
<sequence length="289" mass="30934">MTFRLDVIASLSDAGKPGRPNEDRFGANRTAAFVLDGATGLGDRQFMTSHDTDAAWIADYATRRMAVELTPEVEVADVLRAISADARTLFDATAGEQPRYAWPAAALAGLRVTERGLEFFGLGDSVVYLLHDDGRAETLTALPQAFEREQAAARAHLSRLGGIGAAGALVHDPQTLQDLRASRARQNTPEGWVWSLGLVPEAADHLALQTIPLSGGATAVICSDGLADLVSLYKTTDAANLVRRAATAGLGSLIAELRHLEREVDPDGLKYPRFKQSDDTTAMLVRVEG</sequence>
<dbReference type="Pfam" id="PF13672">
    <property type="entry name" value="PP2C_2"/>
    <property type="match status" value="1"/>
</dbReference>
<comment type="caution">
    <text evidence="2">The sequence shown here is derived from an EMBL/GenBank/DDBJ whole genome shotgun (WGS) entry which is preliminary data.</text>
</comment>
<dbReference type="InterPro" id="IPR036457">
    <property type="entry name" value="PPM-type-like_dom_sf"/>
</dbReference>
<dbReference type="Gene3D" id="3.60.40.10">
    <property type="entry name" value="PPM-type phosphatase domain"/>
    <property type="match status" value="1"/>
</dbReference>
<keyword evidence="3" id="KW-1185">Reference proteome</keyword>
<dbReference type="EMBL" id="VJMG01000083">
    <property type="protein sequence ID" value="TRL32256.1"/>
    <property type="molecule type" value="Genomic_DNA"/>
</dbReference>
<dbReference type="Proteomes" id="UP000316801">
    <property type="component" value="Unassembled WGS sequence"/>
</dbReference>
<gene>
    <name evidence="2" type="ORF">FNA46_23620</name>
</gene>
<evidence type="ECO:0000259" key="1">
    <source>
        <dbReference type="Pfam" id="PF13672"/>
    </source>
</evidence>
<dbReference type="SUPFAM" id="SSF81606">
    <property type="entry name" value="PP2C-like"/>
    <property type="match status" value="1"/>
</dbReference>
<accession>A0A549SRJ4</accession>
<organism evidence="2 3">
    <name type="scientific">Rhizobium straminoryzae</name>
    <dbReference type="NCBI Taxonomy" id="1387186"/>
    <lineage>
        <taxon>Bacteria</taxon>
        <taxon>Pseudomonadati</taxon>
        <taxon>Pseudomonadota</taxon>
        <taxon>Alphaproteobacteria</taxon>
        <taxon>Hyphomicrobiales</taxon>
        <taxon>Rhizobiaceae</taxon>
        <taxon>Rhizobium/Agrobacterium group</taxon>
        <taxon>Rhizobium</taxon>
    </lineage>
</organism>
<dbReference type="InterPro" id="IPR001932">
    <property type="entry name" value="PPM-type_phosphatase-like_dom"/>
</dbReference>
<name>A0A549SRJ4_9HYPH</name>
<dbReference type="RefSeq" id="WP_143127677.1">
    <property type="nucleotide sequence ID" value="NZ_VJMG01000083.1"/>
</dbReference>